<dbReference type="Proteomes" id="UP000291130">
    <property type="component" value="Chromosome"/>
</dbReference>
<evidence type="ECO:0000313" key="6">
    <source>
        <dbReference type="EMBL" id="QBF27482.1"/>
    </source>
</evidence>
<dbReference type="InterPro" id="IPR036107">
    <property type="entry name" value="CsrA_sf"/>
</dbReference>
<gene>
    <name evidence="5 6" type="primary">csrA</name>
    <name evidence="6" type="ORF">EXN22_17990</name>
</gene>
<dbReference type="NCBIfam" id="TIGR00202">
    <property type="entry name" value="csrA"/>
    <property type="match status" value="1"/>
</dbReference>
<dbReference type="GO" id="GO:0006109">
    <property type="term" value="P:regulation of carbohydrate metabolic process"/>
    <property type="evidence" value="ECO:0007669"/>
    <property type="project" value="UniProtKB-UniRule"/>
</dbReference>
<reference evidence="6 7" key="1">
    <citation type="submission" date="2019-02" db="EMBL/GenBank/DDBJ databases">
        <title>Complete genome sequence of Pseudomonas sp. SNU WT1 isolated from rainbow trout.</title>
        <authorList>
            <person name="Oh W.T."/>
            <person name="Park S.C."/>
        </authorList>
    </citation>
    <scope>NUCLEOTIDE SEQUENCE [LARGE SCALE GENOMIC DNA]</scope>
    <source>
        <strain evidence="6 7">SNU WT1</strain>
    </source>
</reference>
<dbReference type="AlphaFoldDB" id="A0A411ML36"/>
<proteinExistence type="inferred from homology"/>
<dbReference type="InterPro" id="IPR003751">
    <property type="entry name" value="CsrA"/>
</dbReference>
<name>A0A411ML36_9PSED</name>
<dbReference type="PANTHER" id="PTHR34984">
    <property type="entry name" value="CARBON STORAGE REGULATOR"/>
    <property type="match status" value="1"/>
</dbReference>
<keyword evidence="3 5" id="KW-0694">RNA-binding</keyword>
<sequence>MLILTRRVGETIRINSDIAVTILGVKGMQTRLGVEAPEGVHVHRQEIFERIRAQGGNLPSTASDEASASAEVDLQAKLVEREAQLVEADVLLRETIAFISDYQGNDEFRDMLVARIDKLLDRHKEPKPEDQP</sequence>
<evidence type="ECO:0000313" key="7">
    <source>
        <dbReference type="Proteomes" id="UP000291130"/>
    </source>
</evidence>
<evidence type="ECO:0000256" key="3">
    <source>
        <dbReference type="ARBA" id="ARBA00022884"/>
    </source>
</evidence>
<comment type="similarity">
    <text evidence="5">Belongs to the CsrA/RsmA family.</text>
</comment>
<dbReference type="GO" id="GO:0045948">
    <property type="term" value="P:positive regulation of translational initiation"/>
    <property type="evidence" value="ECO:0007669"/>
    <property type="project" value="UniProtKB-UniRule"/>
</dbReference>
<dbReference type="Gene3D" id="2.60.40.4380">
    <property type="entry name" value="Translational regulator CsrA"/>
    <property type="match status" value="1"/>
</dbReference>
<keyword evidence="5" id="KW-0678">Repressor</keyword>
<dbReference type="Pfam" id="PF02599">
    <property type="entry name" value="CsrA"/>
    <property type="match status" value="1"/>
</dbReference>
<keyword evidence="1 5" id="KW-0963">Cytoplasm</keyword>
<dbReference type="HAMAP" id="MF_00167">
    <property type="entry name" value="CsrA"/>
    <property type="match status" value="1"/>
</dbReference>
<comment type="subcellular location">
    <subcellularLocation>
        <location evidence="5">Cytoplasm</location>
    </subcellularLocation>
</comment>
<comment type="subunit">
    <text evidence="5">Homodimer; the beta-strands of each monomer intercalate to form a hydrophobic core, while the alpha-helices form wings that extend away from the core.</text>
</comment>
<keyword evidence="4 5" id="KW-0010">Activator</keyword>
<dbReference type="NCBIfam" id="NF002469">
    <property type="entry name" value="PRK01712.1"/>
    <property type="match status" value="1"/>
</dbReference>
<dbReference type="PANTHER" id="PTHR34984:SF1">
    <property type="entry name" value="CARBON STORAGE REGULATOR"/>
    <property type="match status" value="1"/>
</dbReference>
<keyword evidence="7" id="KW-1185">Reference proteome</keyword>
<dbReference type="KEGG" id="ptk:EXN22_17990"/>
<dbReference type="GO" id="GO:0005829">
    <property type="term" value="C:cytosol"/>
    <property type="evidence" value="ECO:0007669"/>
    <property type="project" value="TreeGrafter"/>
</dbReference>
<comment type="function">
    <text evidence="5">A key translational regulator that binds mRNA to regulate translation initiation and/or mRNA stability. Mediates global changes in gene expression, shifting from rapid growth to stress survival by linking envelope stress, the stringent response and the catabolite repression systems. Usually binds in the 5'-UTR; binding at or near the Shine-Dalgarno sequence prevents ribosome-binding, repressing translation, binding elsewhere in the 5'-UTR can activate translation and/or stabilize the mRNA. Its function is antagonized by small RNA(s).</text>
</comment>
<dbReference type="GO" id="GO:0045947">
    <property type="term" value="P:negative regulation of translational initiation"/>
    <property type="evidence" value="ECO:0007669"/>
    <property type="project" value="UniProtKB-UniRule"/>
</dbReference>
<keyword evidence="2 5" id="KW-0810">Translation regulation</keyword>
<evidence type="ECO:0000256" key="5">
    <source>
        <dbReference type="HAMAP-Rule" id="MF_00167"/>
    </source>
</evidence>
<evidence type="ECO:0000256" key="1">
    <source>
        <dbReference type="ARBA" id="ARBA00022490"/>
    </source>
</evidence>
<accession>A0A411ML36</accession>
<organism evidence="6 7">
    <name type="scientific">Pseudomonas tructae</name>
    <dbReference type="NCBI Taxonomy" id="2518644"/>
    <lineage>
        <taxon>Bacteria</taxon>
        <taxon>Pseudomonadati</taxon>
        <taxon>Pseudomonadota</taxon>
        <taxon>Gammaproteobacteria</taxon>
        <taxon>Pseudomonadales</taxon>
        <taxon>Pseudomonadaceae</taxon>
        <taxon>Pseudomonas</taxon>
    </lineage>
</organism>
<evidence type="ECO:0000256" key="2">
    <source>
        <dbReference type="ARBA" id="ARBA00022845"/>
    </source>
</evidence>
<dbReference type="SUPFAM" id="SSF117130">
    <property type="entry name" value="CsrA-like"/>
    <property type="match status" value="1"/>
</dbReference>
<dbReference type="EMBL" id="CP035952">
    <property type="protein sequence ID" value="QBF27482.1"/>
    <property type="molecule type" value="Genomic_DNA"/>
</dbReference>
<protein>
    <recommendedName>
        <fullName evidence="5">Translational regulator CsrA</fullName>
    </recommendedName>
    <alternativeName>
        <fullName evidence="5">Carbon storage regulator</fullName>
    </alternativeName>
</protein>
<dbReference type="GO" id="GO:0048027">
    <property type="term" value="F:mRNA 5'-UTR binding"/>
    <property type="evidence" value="ECO:0007669"/>
    <property type="project" value="UniProtKB-UniRule"/>
</dbReference>
<evidence type="ECO:0000256" key="4">
    <source>
        <dbReference type="ARBA" id="ARBA00023159"/>
    </source>
</evidence>
<dbReference type="GO" id="GO:0006402">
    <property type="term" value="P:mRNA catabolic process"/>
    <property type="evidence" value="ECO:0007669"/>
    <property type="project" value="InterPro"/>
</dbReference>
<dbReference type="OrthoDB" id="9809061at2"/>